<evidence type="ECO:0000313" key="2">
    <source>
        <dbReference type="Proteomes" id="UP001165667"/>
    </source>
</evidence>
<name>A0AA41YW63_9HYPH</name>
<dbReference type="EMBL" id="JAMOIM010000009">
    <property type="protein sequence ID" value="MCW6509234.1"/>
    <property type="molecule type" value="Genomic_DNA"/>
</dbReference>
<dbReference type="GO" id="GO:0030638">
    <property type="term" value="P:polyketide metabolic process"/>
    <property type="evidence" value="ECO:0007669"/>
    <property type="project" value="InterPro"/>
</dbReference>
<dbReference type="AlphaFoldDB" id="A0AA41YW63"/>
<dbReference type="Proteomes" id="UP001165667">
    <property type="component" value="Unassembled WGS sequence"/>
</dbReference>
<proteinExistence type="predicted"/>
<gene>
    <name evidence="1" type="ORF">M8523_14510</name>
</gene>
<protein>
    <submittedName>
        <fullName evidence="1">Ester cyclase</fullName>
    </submittedName>
</protein>
<evidence type="ECO:0000313" key="1">
    <source>
        <dbReference type="EMBL" id="MCW6509234.1"/>
    </source>
</evidence>
<comment type="caution">
    <text evidence="1">The sequence shown here is derived from an EMBL/GenBank/DDBJ whole genome shotgun (WGS) entry which is preliminary data.</text>
</comment>
<organism evidence="1 2">
    <name type="scientific">Lichenifustis flavocetrariae</name>
    <dbReference type="NCBI Taxonomy" id="2949735"/>
    <lineage>
        <taxon>Bacteria</taxon>
        <taxon>Pseudomonadati</taxon>
        <taxon>Pseudomonadota</taxon>
        <taxon>Alphaproteobacteria</taxon>
        <taxon>Hyphomicrobiales</taxon>
        <taxon>Lichenihabitantaceae</taxon>
        <taxon>Lichenifustis</taxon>
    </lineage>
</organism>
<accession>A0AA41YW63</accession>
<reference evidence="1" key="1">
    <citation type="submission" date="2022-05" db="EMBL/GenBank/DDBJ databases">
        <authorList>
            <person name="Pankratov T."/>
        </authorList>
    </citation>
    <scope>NUCLEOTIDE SEQUENCE</scope>
    <source>
        <strain evidence="1">BP6-180914</strain>
    </source>
</reference>
<dbReference type="Pfam" id="PF07366">
    <property type="entry name" value="SnoaL"/>
    <property type="match status" value="1"/>
</dbReference>
<dbReference type="InterPro" id="IPR032710">
    <property type="entry name" value="NTF2-like_dom_sf"/>
</dbReference>
<dbReference type="RefSeq" id="WP_282585607.1">
    <property type="nucleotide sequence ID" value="NZ_JAMOIM010000009.1"/>
</dbReference>
<dbReference type="SUPFAM" id="SSF54427">
    <property type="entry name" value="NTF2-like"/>
    <property type="match status" value="1"/>
</dbReference>
<dbReference type="InterPro" id="IPR009959">
    <property type="entry name" value="Cyclase_SnoaL-like"/>
</dbReference>
<sequence length="81" mass="8814">MPDLGVTVEKLVVAGDMMTVHMAFTGHFTGTFGKLKGTGQPIRFIAKDLLKLADGKVTNNWHIEDNLTLLQQMGGVAKLDM</sequence>
<keyword evidence="2" id="KW-1185">Reference proteome</keyword>
<dbReference type="Gene3D" id="3.10.450.50">
    <property type="match status" value="1"/>
</dbReference>